<feature type="domain" description="ATPase AAA-type core" evidence="2">
    <location>
        <begin position="33"/>
        <end position="351"/>
    </location>
</feature>
<dbReference type="PIRSF" id="PIRSF029347">
    <property type="entry name" value="RecF"/>
    <property type="match status" value="1"/>
</dbReference>
<evidence type="ECO:0000313" key="3">
    <source>
        <dbReference type="EMBL" id="STZ42695.1"/>
    </source>
</evidence>
<dbReference type="GO" id="GO:0005524">
    <property type="term" value="F:ATP binding"/>
    <property type="evidence" value="ECO:0007669"/>
    <property type="project" value="InterPro"/>
</dbReference>
<proteinExistence type="predicted"/>
<dbReference type="PANTHER" id="PTHR32182">
    <property type="entry name" value="DNA REPLICATION AND REPAIR PROTEIN RECF"/>
    <property type="match status" value="1"/>
</dbReference>
<evidence type="ECO:0000313" key="4">
    <source>
        <dbReference type="Proteomes" id="UP000254291"/>
    </source>
</evidence>
<dbReference type="CDD" id="cd00267">
    <property type="entry name" value="ABC_ATPase"/>
    <property type="match status" value="1"/>
</dbReference>
<gene>
    <name evidence="3" type="ORF">NCTC10742_01909</name>
</gene>
<keyword evidence="1" id="KW-0227">DNA damage</keyword>
<evidence type="ECO:0000256" key="1">
    <source>
        <dbReference type="ARBA" id="ARBA00023236"/>
    </source>
</evidence>
<dbReference type="GO" id="GO:0016887">
    <property type="term" value="F:ATP hydrolysis activity"/>
    <property type="evidence" value="ECO:0007669"/>
    <property type="project" value="InterPro"/>
</dbReference>
<reference evidence="3 4" key="1">
    <citation type="submission" date="2018-06" db="EMBL/GenBank/DDBJ databases">
        <authorList>
            <consortium name="Pathogen Informatics"/>
            <person name="Doyle S."/>
        </authorList>
    </citation>
    <scope>NUCLEOTIDE SEQUENCE [LARGE SCALE GENOMIC DNA]</scope>
    <source>
        <strain evidence="3 4">NCTC10742</strain>
    </source>
</reference>
<dbReference type="GO" id="GO:0000731">
    <property type="term" value="P:DNA synthesis involved in DNA repair"/>
    <property type="evidence" value="ECO:0007669"/>
    <property type="project" value="TreeGrafter"/>
</dbReference>
<dbReference type="GO" id="GO:0009432">
    <property type="term" value="P:SOS response"/>
    <property type="evidence" value="ECO:0007669"/>
    <property type="project" value="UniProtKB-KW"/>
</dbReference>
<dbReference type="Pfam" id="PF13304">
    <property type="entry name" value="AAA_21"/>
    <property type="match status" value="1"/>
</dbReference>
<organism evidence="3 4">
    <name type="scientific">Mycolicibacterium gilvum</name>
    <dbReference type="NCBI Taxonomy" id="1804"/>
    <lineage>
        <taxon>Bacteria</taxon>
        <taxon>Bacillati</taxon>
        <taxon>Actinomycetota</taxon>
        <taxon>Actinomycetes</taxon>
        <taxon>Mycobacteriales</taxon>
        <taxon>Mycobacteriaceae</taxon>
        <taxon>Mycolicibacterium</taxon>
    </lineage>
</organism>
<dbReference type="SUPFAM" id="SSF52540">
    <property type="entry name" value="P-loop containing nucleoside triphosphate hydrolases"/>
    <property type="match status" value="1"/>
</dbReference>
<dbReference type="InterPro" id="IPR014555">
    <property type="entry name" value="RecF-like"/>
</dbReference>
<dbReference type="Gene3D" id="3.40.50.300">
    <property type="entry name" value="P-loop containing nucleotide triphosphate hydrolases"/>
    <property type="match status" value="2"/>
</dbReference>
<dbReference type="AlphaFoldDB" id="A0A378SJZ5"/>
<dbReference type="InterPro" id="IPR027417">
    <property type="entry name" value="P-loop_NTPase"/>
</dbReference>
<name>A0A378SJZ5_9MYCO</name>
<protein>
    <submittedName>
        <fullName evidence="3">ATPase</fullName>
    </submittedName>
</protein>
<dbReference type="FunFam" id="3.40.50.300:FF:002708">
    <property type="entry name" value="FeS assembly ATPase SufC"/>
    <property type="match status" value="1"/>
</dbReference>
<dbReference type="PANTHER" id="PTHR32182:SF25">
    <property type="entry name" value="SLR1056 PROTEIN"/>
    <property type="match status" value="1"/>
</dbReference>
<sequence length="398" mass="43018">MSEPDNTLDGMLETVAIRGYRSLRDLVLPLRRLTVITGANGTGKSSLYRALRLLADCGRGEVIGSFAREGGVASALWAGPEHLGGARRTGTAQGGPRSRSVSIELGYAGDDFGYLIDLGLPQATETAFGRDPEIKRELVFAGPVARSTTTLVRRVRGMVEVASDTGRGFDELARNLPAHRSVLTDWAGASPELAMVRERLRNWRFYDGFRADADAPARRPQVGTRTPVLADDGSDLAAAIQTILETGNGDLARAVDAAFDGATVSVAITDGLFDLQLHQRGMLRPLRSAEISDGTLRFLLWAAALLSPQPPSLMVLNEPETSLHPDLVPPLARLIGEAATRTQLVVVTHSAMLRECLGAEPIGTDGDAWEIELYKDWGETRVGDQDLSTMPPWDWGRR</sequence>
<dbReference type="GO" id="GO:0006302">
    <property type="term" value="P:double-strand break repair"/>
    <property type="evidence" value="ECO:0007669"/>
    <property type="project" value="TreeGrafter"/>
</dbReference>
<keyword evidence="1" id="KW-0742">SOS response</keyword>
<evidence type="ECO:0000259" key="2">
    <source>
        <dbReference type="Pfam" id="PF13304"/>
    </source>
</evidence>
<dbReference type="InterPro" id="IPR003959">
    <property type="entry name" value="ATPase_AAA_core"/>
</dbReference>
<dbReference type="Proteomes" id="UP000254291">
    <property type="component" value="Unassembled WGS sequence"/>
</dbReference>
<dbReference type="EMBL" id="UGQM01000001">
    <property type="protein sequence ID" value="STZ42695.1"/>
    <property type="molecule type" value="Genomic_DNA"/>
</dbReference>
<accession>A0A378SJZ5</accession>